<dbReference type="Pfam" id="PF13742">
    <property type="entry name" value="tRNA_anti_2"/>
    <property type="match status" value="1"/>
</dbReference>
<evidence type="ECO:0000313" key="7">
    <source>
        <dbReference type="EMBL" id="MPM71129.1"/>
    </source>
</evidence>
<dbReference type="GO" id="GO:0009318">
    <property type="term" value="C:exodeoxyribonuclease VII complex"/>
    <property type="evidence" value="ECO:0007669"/>
    <property type="project" value="InterPro"/>
</dbReference>
<organism evidence="7">
    <name type="scientific">bioreactor metagenome</name>
    <dbReference type="NCBI Taxonomy" id="1076179"/>
    <lineage>
        <taxon>unclassified sequences</taxon>
        <taxon>metagenomes</taxon>
        <taxon>ecological metagenomes</taxon>
    </lineage>
</organism>
<dbReference type="InterPro" id="IPR025824">
    <property type="entry name" value="OB-fold_nuc-bd_dom"/>
</dbReference>
<evidence type="ECO:0000256" key="2">
    <source>
        <dbReference type="ARBA" id="ARBA00022722"/>
    </source>
</evidence>
<protein>
    <submittedName>
        <fullName evidence="7">Exodeoxyribonuclease 7 large subunit</fullName>
        <ecNumber evidence="7">3.1.11.6</ecNumber>
    </submittedName>
</protein>
<dbReference type="InterPro" id="IPR003753">
    <property type="entry name" value="Exonuc_VII_L"/>
</dbReference>
<sequence>MLEPKIYSVSKINGYISTLLENDFVLRSIWVAGEISNFKYHSSGHMYFSLKDSESVINCIMFRADADMLPFMPESGMSVIVYGNISVYEKSGQYSIVCELMEPDGVGALTVAFEQLKAKLGEEGLFDTDYKREINTHPKNIAVVTSPTGAAVRDIIKIAGVRNKNVSVTVIPVFVQGDNAAGSIAEGIRIANRLGKADTIIVGRGGGSIEDLWAFNEEKVARAIFASEIPVISAVGHETDFTIADFVADVRASTPSNAAEIAVNDEYADRKKAEYLIGRLGSAVSYRIDNKYGRFERAVNNVSFKTPQRAMLKKGDELQYMTEKMRNLAHSRLNNDELVLASLASTLDALSPLKVLKRGYSFTDDGKGNAISSVNEIEVGSEIDVTLTDGRLSAVVKDKVVFGG</sequence>
<name>A0A645C0H7_9ZZZZ</name>
<dbReference type="AlphaFoldDB" id="A0A645C0H7"/>
<feature type="domain" description="Exonuclease VII large subunit C-terminal" evidence="5">
    <location>
        <begin position="125"/>
        <end position="333"/>
    </location>
</feature>
<dbReference type="GO" id="GO:0006308">
    <property type="term" value="P:DNA catabolic process"/>
    <property type="evidence" value="ECO:0007669"/>
    <property type="project" value="InterPro"/>
</dbReference>
<keyword evidence="4" id="KW-0269">Exonuclease</keyword>
<dbReference type="InterPro" id="IPR020579">
    <property type="entry name" value="Exonuc_VII_lsu_C"/>
</dbReference>
<gene>
    <name evidence="7" type="primary">xseA_32</name>
    <name evidence="7" type="ORF">SDC9_118092</name>
</gene>
<dbReference type="NCBIfam" id="TIGR00237">
    <property type="entry name" value="xseA"/>
    <property type="match status" value="1"/>
</dbReference>
<evidence type="ECO:0000256" key="4">
    <source>
        <dbReference type="ARBA" id="ARBA00022839"/>
    </source>
</evidence>
<dbReference type="PANTHER" id="PTHR30008:SF0">
    <property type="entry name" value="EXODEOXYRIBONUCLEASE 7 LARGE SUBUNIT"/>
    <property type="match status" value="1"/>
</dbReference>
<feature type="domain" description="OB-fold nucleic acid binding" evidence="6">
    <location>
        <begin position="7"/>
        <end position="101"/>
    </location>
</feature>
<accession>A0A645C0H7</accession>
<dbReference type="GO" id="GO:0003676">
    <property type="term" value="F:nucleic acid binding"/>
    <property type="evidence" value="ECO:0007669"/>
    <property type="project" value="InterPro"/>
</dbReference>
<dbReference type="EC" id="3.1.11.6" evidence="7"/>
<dbReference type="EMBL" id="VSSQ01023917">
    <property type="protein sequence ID" value="MPM71129.1"/>
    <property type="molecule type" value="Genomic_DNA"/>
</dbReference>
<evidence type="ECO:0000259" key="5">
    <source>
        <dbReference type="Pfam" id="PF02601"/>
    </source>
</evidence>
<comment type="caution">
    <text evidence="7">The sequence shown here is derived from an EMBL/GenBank/DDBJ whole genome shotgun (WGS) entry which is preliminary data.</text>
</comment>
<evidence type="ECO:0000256" key="1">
    <source>
        <dbReference type="ARBA" id="ARBA00022490"/>
    </source>
</evidence>
<evidence type="ECO:0000259" key="6">
    <source>
        <dbReference type="Pfam" id="PF13742"/>
    </source>
</evidence>
<proteinExistence type="inferred from homology"/>
<evidence type="ECO:0000256" key="3">
    <source>
        <dbReference type="ARBA" id="ARBA00022801"/>
    </source>
</evidence>
<dbReference type="GO" id="GO:0008855">
    <property type="term" value="F:exodeoxyribonuclease VII activity"/>
    <property type="evidence" value="ECO:0007669"/>
    <property type="project" value="UniProtKB-EC"/>
</dbReference>
<keyword evidence="1" id="KW-0963">Cytoplasm</keyword>
<dbReference type="Pfam" id="PF02601">
    <property type="entry name" value="Exonuc_VII_L"/>
    <property type="match status" value="1"/>
</dbReference>
<reference evidence="7" key="1">
    <citation type="submission" date="2019-08" db="EMBL/GenBank/DDBJ databases">
        <authorList>
            <person name="Kucharzyk K."/>
            <person name="Murdoch R.W."/>
            <person name="Higgins S."/>
            <person name="Loffler F."/>
        </authorList>
    </citation>
    <scope>NUCLEOTIDE SEQUENCE</scope>
</reference>
<keyword evidence="2" id="KW-0540">Nuclease</keyword>
<keyword evidence="3 7" id="KW-0378">Hydrolase</keyword>
<dbReference type="PANTHER" id="PTHR30008">
    <property type="entry name" value="EXODEOXYRIBONUCLEASE 7 LARGE SUBUNIT"/>
    <property type="match status" value="1"/>
</dbReference>
<dbReference type="CDD" id="cd04489">
    <property type="entry name" value="ExoVII_LU_OBF"/>
    <property type="match status" value="1"/>
</dbReference>
<dbReference type="HAMAP" id="MF_00378">
    <property type="entry name" value="Exonuc_7_L"/>
    <property type="match status" value="1"/>
</dbReference>